<evidence type="ECO:0000256" key="4">
    <source>
        <dbReference type="ARBA" id="ARBA00022475"/>
    </source>
</evidence>
<feature type="transmembrane region" description="Helical" evidence="12">
    <location>
        <begin position="39"/>
        <end position="59"/>
    </location>
</feature>
<dbReference type="InterPro" id="IPR004772">
    <property type="entry name" value="TrkH"/>
</dbReference>
<evidence type="ECO:0000313" key="13">
    <source>
        <dbReference type="EMBL" id="VAX12135.1"/>
    </source>
</evidence>
<keyword evidence="3" id="KW-0813">Transport</keyword>
<evidence type="ECO:0000256" key="1">
    <source>
        <dbReference type="ARBA" id="ARBA00004429"/>
    </source>
</evidence>
<feature type="transmembrane region" description="Helical" evidence="12">
    <location>
        <begin position="237"/>
        <end position="255"/>
    </location>
</feature>
<dbReference type="PANTHER" id="PTHR32024:SF2">
    <property type="entry name" value="TRK SYSTEM POTASSIUM UPTAKE PROTEIN TRKG-RELATED"/>
    <property type="match status" value="1"/>
</dbReference>
<organism evidence="13">
    <name type="scientific">hydrothermal vent metagenome</name>
    <dbReference type="NCBI Taxonomy" id="652676"/>
    <lineage>
        <taxon>unclassified sequences</taxon>
        <taxon>metagenomes</taxon>
        <taxon>ecological metagenomes</taxon>
    </lineage>
</organism>
<keyword evidence="5" id="KW-0997">Cell inner membrane</keyword>
<evidence type="ECO:0000256" key="9">
    <source>
        <dbReference type="ARBA" id="ARBA00022989"/>
    </source>
</evidence>
<protein>
    <submittedName>
        <fullName evidence="13">Trk potassium uptake system protein TrkH</fullName>
    </submittedName>
</protein>
<keyword evidence="8" id="KW-0630">Potassium</keyword>
<feature type="transmembrane region" description="Helical" evidence="12">
    <location>
        <begin position="276"/>
        <end position="294"/>
    </location>
</feature>
<evidence type="ECO:0000256" key="2">
    <source>
        <dbReference type="ARBA" id="ARBA00009137"/>
    </source>
</evidence>
<dbReference type="GO" id="GO:0005886">
    <property type="term" value="C:plasma membrane"/>
    <property type="evidence" value="ECO:0007669"/>
    <property type="project" value="UniProtKB-SubCell"/>
</dbReference>
<feature type="transmembrane region" description="Helical" evidence="12">
    <location>
        <begin position="71"/>
        <end position="92"/>
    </location>
</feature>
<dbReference type="GO" id="GO:0015379">
    <property type="term" value="F:potassium:chloride symporter activity"/>
    <property type="evidence" value="ECO:0007669"/>
    <property type="project" value="InterPro"/>
</dbReference>
<evidence type="ECO:0000256" key="12">
    <source>
        <dbReference type="SAM" id="Phobius"/>
    </source>
</evidence>
<keyword evidence="4" id="KW-1003">Cell membrane</keyword>
<feature type="transmembrane region" description="Helical" evidence="12">
    <location>
        <begin position="396"/>
        <end position="417"/>
    </location>
</feature>
<dbReference type="InterPro" id="IPR003445">
    <property type="entry name" value="Cat_transpt"/>
</dbReference>
<dbReference type="EMBL" id="UOFZ01000016">
    <property type="protein sequence ID" value="VAX12135.1"/>
    <property type="molecule type" value="Genomic_DNA"/>
</dbReference>
<feature type="transmembrane region" description="Helical" evidence="12">
    <location>
        <begin position="136"/>
        <end position="163"/>
    </location>
</feature>
<feature type="transmembrane region" description="Helical" evidence="12">
    <location>
        <begin position="184"/>
        <end position="203"/>
    </location>
</feature>
<keyword evidence="11 12" id="KW-0472">Membrane</keyword>
<dbReference type="NCBIfam" id="TIGR00933">
    <property type="entry name" value="2a38"/>
    <property type="match status" value="1"/>
</dbReference>
<dbReference type="Pfam" id="PF02386">
    <property type="entry name" value="TrkH"/>
    <property type="match status" value="1"/>
</dbReference>
<feature type="transmembrane region" description="Helical" evidence="12">
    <location>
        <begin position="456"/>
        <end position="476"/>
    </location>
</feature>
<evidence type="ECO:0000256" key="6">
    <source>
        <dbReference type="ARBA" id="ARBA00022538"/>
    </source>
</evidence>
<dbReference type="PIRSF" id="PIRSF006247">
    <property type="entry name" value="TrkH"/>
    <property type="match status" value="1"/>
</dbReference>
<accession>A0A3B1C0B4</accession>
<name>A0A3B1C0B4_9ZZZZ</name>
<comment type="subcellular location">
    <subcellularLocation>
        <location evidence="1">Cell inner membrane</location>
        <topology evidence="1">Multi-pass membrane protein</topology>
    </subcellularLocation>
</comment>
<comment type="similarity">
    <text evidence="2">Belongs to the TrkH potassium transport family.</text>
</comment>
<proteinExistence type="inferred from homology"/>
<keyword evidence="9 12" id="KW-1133">Transmembrane helix</keyword>
<dbReference type="AlphaFoldDB" id="A0A3B1C0B4"/>
<evidence type="ECO:0000256" key="11">
    <source>
        <dbReference type="ARBA" id="ARBA00023136"/>
    </source>
</evidence>
<feature type="transmembrane region" description="Helical" evidence="12">
    <location>
        <begin position="12"/>
        <end position="33"/>
    </location>
</feature>
<reference evidence="13" key="1">
    <citation type="submission" date="2018-06" db="EMBL/GenBank/DDBJ databases">
        <authorList>
            <person name="Zhirakovskaya E."/>
        </authorList>
    </citation>
    <scope>NUCLEOTIDE SEQUENCE</scope>
</reference>
<evidence type="ECO:0000256" key="10">
    <source>
        <dbReference type="ARBA" id="ARBA00023065"/>
    </source>
</evidence>
<evidence type="ECO:0000256" key="8">
    <source>
        <dbReference type="ARBA" id="ARBA00022958"/>
    </source>
</evidence>
<keyword evidence="6" id="KW-0633">Potassium transport</keyword>
<evidence type="ECO:0000256" key="7">
    <source>
        <dbReference type="ARBA" id="ARBA00022692"/>
    </source>
</evidence>
<evidence type="ECO:0000256" key="3">
    <source>
        <dbReference type="ARBA" id="ARBA00022448"/>
    </source>
</evidence>
<dbReference type="PANTHER" id="PTHR32024">
    <property type="entry name" value="TRK SYSTEM POTASSIUM UPTAKE PROTEIN TRKG-RELATED"/>
    <property type="match status" value="1"/>
</dbReference>
<feature type="transmembrane region" description="Helical" evidence="12">
    <location>
        <begin position="331"/>
        <end position="354"/>
    </location>
</feature>
<evidence type="ECO:0000256" key="5">
    <source>
        <dbReference type="ARBA" id="ARBA00022519"/>
    </source>
</evidence>
<keyword evidence="7 12" id="KW-0812">Transmembrane</keyword>
<keyword evidence="10" id="KW-0406">Ion transport</keyword>
<gene>
    <name evidence="13" type="ORF">MNBD_GAMMA24-1970</name>
</gene>
<sequence>MGRRSKTVIQITGFLCITFSLTMLAPLLVSLWYDDGEVWGLLAEFSVMLGCGVLLWLPFRHRRYELRRRDGFFIVTIFWTLLSLLGLAPLYFGLHISFVDALFESVSGLTTTGATVLSGLDDMPRSLLFFRQELQWFGGMGLVVLAVAVMPMLGIGGMSVYRAEAPGPMKEEKMTPRLALTARSLWALYLGLTVACALAFWYAGMSPFDAISHSLSTLSTGGFSTHDASLAWFHSPAIEMVAVVFMLLGAMNFSVHYLAWRHLSLADYFRDPEVRTFLILVLGLVVLTSVILRLSGHMPDILLSTREAAFEVVSVITSTGFGLDDFSHWPMFLPALLMIISFIGGCGGSTAGGIKVMRVMLLGKLGFRELKLLMHPHGVFPIKIGERQMREDTLQAVWGFFAVYIATFILLMLLIMMSGLDQLSAFAAITTCMNNMGPGLGVVSQSFAQVSDAGKVVAVVAMLVGRLEIFTVLVLFHPSFWRT</sequence>